<evidence type="ECO:0000256" key="2">
    <source>
        <dbReference type="SAM" id="Phobius"/>
    </source>
</evidence>
<dbReference type="Proteomes" id="UP000186465">
    <property type="component" value="Unassembled WGS sequence"/>
</dbReference>
<keyword evidence="4" id="KW-1185">Reference proteome</keyword>
<feature type="transmembrane region" description="Helical" evidence="2">
    <location>
        <begin position="772"/>
        <end position="789"/>
    </location>
</feature>
<proteinExistence type="predicted"/>
<keyword evidence="2" id="KW-0472">Membrane</keyword>
<protein>
    <submittedName>
        <fullName evidence="3">Uncharacterized protein</fullName>
    </submittedName>
</protein>
<gene>
    <name evidence="3" type="ORF">BM477_01010</name>
</gene>
<name>A0A1Q5PT09_9ACTO</name>
<feature type="region of interest" description="Disordered" evidence="1">
    <location>
        <begin position="703"/>
        <end position="725"/>
    </location>
</feature>
<dbReference type="InterPro" id="IPR046112">
    <property type="entry name" value="DUF6049"/>
</dbReference>
<sequence length="812" mass="86255">MARVQQRFSSRKQTSSWLLAALCAVLVTLLLSFSGLAVASQASALESTPTRVADRAGIEVLEFSPRVWTDSSKSDVTLHLLVKNNSPHYLRTPKLTVSLTSSSLTAAKQRADWLAATEHKPVTVLSSISLPSMFATSEARVKVTLPRKQLEPLLSKPGIYGLSTQLSVRSLSNISYSAKASRTKVTQYLQSLEADGSSSNLPRPAEMGVSRPGYSFEPTLPLPLEITADTSTVGDSYQLDANTLLPSLAGAKDPQVDLTVLTRLEFEAADLQADVPAQAASARAESIISASSAAGINLLLDPALLEYSRRLLPDLANVSTDGLPTADQIKSFSTVATVSPTAEEAAPSAVPTPVTATETTEGLRAPIPEEPSALAHTKRELLGLAHQVTLLPSGSVALLPWSSPHFEGLATMGIEGELTAARSLQKQADWLRLLSSASAQPTSIMPLVPLSSSDPQLLDLLAKSSTGINLLAPDSLVRDSANLSAGQLKLAEASGPVPTLIINSEVSRTLQTASKTGGHASSDFNNSQLFLAALADSARASQSLAVTVPASPASIIRTGEELKELTKTQDWIRLQTLNQSLPKQPVPPITLSEGSASTATVEAVDADTLRVAIHAMQRIEKIAAILDEPHNLLNPVTDALLLQLNCNAEVEPGLAAWEQSLQPWYTPVQLTAPKSVLMIYGESTLPVAVQNQLPWPVTATFKADSSSPRLQSPKTTEAQLPPSSGSTVNLSLNGVGSGDIRTQISVYSSANEPVAQTASIIVRVRADWETRGLFVLGGIALAVFIFGLWRRIRMGRPVASKDFANVKQFHDL</sequence>
<comment type="caution">
    <text evidence="3">The sequence shown here is derived from an EMBL/GenBank/DDBJ whole genome shotgun (WGS) entry which is preliminary data.</text>
</comment>
<evidence type="ECO:0000313" key="4">
    <source>
        <dbReference type="Proteomes" id="UP000186465"/>
    </source>
</evidence>
<keyword evidence="2" id="KW-0812">Transmembrane</keyword>
<organism evidence="3 4">
    <name type="scientific">Boudabousia marimammalium</name>
    <dbReference type="NCBI Taxonomy" id="156892"/>
    <lineage>
        <taxon>Bacteria</taxon>
        <taxon>Bacillati</taxon>
        <taxon>Actinomycetota</taxon>
        <taxon>Actinomycetes</taxon>
        <taxon>Actinomycetales</taxon>
        <taxon>Actinomycetaceae</taxon>
        <taxon>Boudabousia</taxon>
    </lineage>
</organism>
<evidence type="ECO:0000313" key="3">
    <source>
        <dbReference type="EMBL" id="OKL50572.1"/>
    </source>
</evidence>
<dbReference type="STRING" id="156892.BM477_01010"/>
<evidence type="ECO:0000256" key="1">
    <source>
        <dbReference type="SAM" id="MobiDB-lite"/>
    </source>
</evidence>
<dbReference type="AlphaFoldDB" id="A0A1Q5PT09"/>
<keyword evidence="2" id="KW-1133">Transmembrane helix</keyword>
<dbReference type="Pfam" id="PF19516">
    <property type="entry name" value="DUF6049"/>
    <property type="match status" value="1"/>
</dbReference>
<dbReference type="OrthoDB" id="3267347at2"/>
<reference evidence="4" key="1">
    <citation type="submission" date="2016-11" db="EMBL/GenBank/DDBJ databases">
        <title>Actinomyces gypaetusis sp. nov. isolated from Gypaetus barbatus in Qinghai Tibet Plateau China.</title>
        <authorList>
            <person name="Meng X."/>
        </authorList>
    </citation>
    <scope>NUCLEOTIDE SEQUENCE [LARGE SCALE GENOMIC DNA]</scope>
    <source>
        <strain evidence="4">DSM 15383</strain>
    </source>
</reference>
<accession>A0A1Q5PT09</accession>
<dbReference type="EMBL" id="MPDM01000001">
    <property type="protein sequence ID" value="OKL50572.1"/>
    <property type="molecule type" value="Genomic_DNA"/>
</dbReference>